<dbReference type="EMBL" id="DTIY01000075">
    <property type="protein sequence ID" value="HGY39969.1"/>
    <property type="molecule type" value="Genomic_DNA"/>
</dbReference>
<organism evidence="5">
    <name type="scientific">Candidatus Caldatribacterium saccharofermentans</name>
    <dbReference type="NCBI Taxonomy" id="1454753"/>
    <lineage>
        <taxon>Bacteria</taxon>
        <taxon>Pseudomonadati</taxon>
        <taxon>Atribacterota</taxon>
        <taxon>Atribacteria</taxon>
        <taxon>Atribacterales</taxon>
        <taxon>Candidatus Caldatribacteriaceae</taxon>
        <taxon>Candidatus Caldatribacterium</taxon>
    </lineage>
</organism>
<name>A0A7V4TIM1_9BACT</name>
<keyword evidence="5" id="KW-0378">Hydrolase</keyword>
<dbReference type="CDD" id="cd19499">
    <property type="entry name" value="RecA-like_ClpB_Hsp104-like"/>
    <property type="match status" value="1"/>
</dbReference>
<dbReference type="GO" id="GO:0006508">
    <property type="term" value="P:proteolysis"/>
    <property type="evidence" value="ECO:0007669"/>
    <property type="project" value="UniProtKB-KW"/>
</dbReference>
<dbReference type="InterPro" id="IPR027417">
    <property type="entry name" value="P-loop_NTPase"/>
</dbReference>
<dbReference type="GO" id="GO:0008233">
    <property type="term" value="F:peptidase activity"/>
    <property type="evidence" value="ECO:0007669"/>
    <property type="project" value="UniProtKB-KW"/>
</dbReference>
<dbReference type="InterPro" id="IPR003959">
    <property type="entry name" value="ATPase_AAA_core"/>
</dbReference>
<dbReference type="SUPFAM" id="SSF52540">
    <property type="entry name" value="P-loop containing nucleoside triphosphate hydrolases"/>
    <property type="match status" value="1"/>
</dbReference>
<dbReference type="Gene3D" id="1.10.8.60">
    <property type="match status" value="1"/>
</dbReference>
<evidence type="ECO:0000256" key="3">
    <source>
        <dbReference type="ARBA" id="ARBA00023186"/>
    </source>
</evidence>
<dbReference type="InterPro" id="IPR001270">
    <property type="entry name" value="ClpA/B"/>
</dbReference>
<dbReference type="Pfam" id="PF07724">
    <property type="entry name" value="AAA_2"/>
    <property type="match status" value="1"/>
</dbReference>
<feature type="domain" description="AAA+ ATPase" evidence="4">
    <location>
        <begin position="333"/>
        <end position="481"/>
    </location>
</feature>
<dbReference type="InterPro" id="IPR019489">
    <property type="entry name" value="Clp_ATPase_C"/>
</dbReference>
<accession>A0A7V4TIM1</accession>
<dbReference type="GO" id="GO:0005737">
    <property type="term" value="C:cytoplasm"/>
    <property type="evidence" value="ECO:0007669"/>
    <property type="project" value="TreeGrafter"/>
</dbReference>
<reference evidence="5" key="1">
    <citation type="journal article" date="2020" name="mSystems">
        <title>Genome- and Community-Level Interaction Insights into Carbon Utilization and Element Cycling Functions of Hydrothermarchaeota in Hydrothermal Sediment.</title>
        <authorList>
            <person name="Zhou Z."/>
            <person name="Liu Y."/>
            <person name="Xu W."/>
            <person name="Pan J."/>
            <person name="Luo Z.H."/>
            <person name="Li M."/>
        </authorList>
    </citation>
    <scope>NUCLEOTIDE SEQUENCE [LARGE SCALE GENOMIC DNA]</scope>
    <source>
        <strain evidence="5">SpSt-82</strain>
    </source>
</reference>
<evidence type="ECO:0000259" key="4">
    <source>
        <dbReference type="SMART" id="SM00382"/>
    </source>
</evidence>
<keyword evidence="1" id="KW-0547">Nucleotide-binding</keyword>
<dbReference type="AlphaFoldDB" id="A0A7V4TIM1"/>
<protein>
    <submittedName>
        <fullName evidence="5">ATP-dependent Clp protease ATP-binding subunit</fullName>
    </submittedName>
</protein>
<dbReference type="PANTHER" id="PTHR11638:SF18">
    <property type="entry name" value="HEAT SHOCK PROTEIN 104"/>
    <property type="match status" value="1"/>
</dbReference>
<proteinExistence type="predicted"/>
<dbReference type="Pfam" id="PF10431">
    <property type="entry name" value="ClpB_D2-small"/>
    <property type="match status" value="1"/>
</dbReference>
<dbReference type="GO" id="GO:0016887">
    <property type="term" value="F:ATP hydrolysis activity"/>
    <property type="evidence" value="ECO:0007669"/>
    <property type="project" value="InterPro"/>
</dbReference>
<evidence type="ECO:0000256" key="1">
    <source>
        <dbReference type="ARBA" id="ARBA00022741"/>
    </source>
</evidence>
<dbReference type="PRINTS" id="PR00300">
    <property type="entry name" value="CLPPROTEASEA"/>
</dbReference>
<dbReference type="GO" id="GO:0005524">
    <property type="term" value="F:ATP binding"/>
    <property type="evidence" value="ECO:0007669"/>
    <property type="project" value="UniProtKB-KW"/>
</dbReference>
<comment type="caution">
    <text evidence="5">The sequence shown here is derived from an EMBL/GenBank/DDBJ whole genome shotgun (WGS) entry which is preliminary data.</text>
</comment>
<keyword evidence="5" id="KW-0645">Protease</keyword>
<dbReference type="Gene3D" id="3.40.50.300">
    <property type="entry name" value="P-loop containing nucleotide triphosphate hydrolases"/>
    <property type="match status" value="1"/>
</dbReference>
<dbReference type="GO" id="GO:0034605">
    <property type="term" value="P:cellular response to heat"/>
    <property type="evidence" value="ECO:0007669"/>
    <property type="project" value="TreeGrafter"/>
</dbReference>
<sequence length="616" mass="70573">MLQKWAREILKFLSVKTQFILFGNVYDVFPVTLKSGNEEVTTVVPLGEALATLLRQEEGYDFVITYEPLYGLRIVSGTPERAQELNVPNLSDAECSRRDGDRKGPITTITQDYPLIERIVMNEHFYTAVLLNFASRLNDIEFDDLNHFLYRLFRLSFLVQPRKLKGSAYPKNNLIFIVLEKENDLPAWYMLSNPKVKSVAIPKPDNEVRRFIIHSILRGKIQELEEPKQKEVVSLFVDQTSGMFGTELISIFSLAMRERLPLTQIGEAIRFYKIGVTENPWAKIDREKILRAEEILSRRVIGQEKAVKKAADILRRAFFNLSGAQFSRYTQRPKGVLFLAGPTGVGKTELAKAIAELIFGSETAYVRFDMSEFRQEHSDQRLIGAPPGYVGYDAGGELTNAVKSNPFSVILFDEIEKAHPRILDLFLQILDDGRLTSGRGETVYFSESIIIFTSNLGIYETTPDGQRIQRVRETMSYEDVEREILAAIEDYFRFRLSRPEILNRIGKNIVVFDFIRPENALGIFRKMLRNVCEKLKDEQKVELLWNEDFEQKLVDLTCSDLSMGGRGIGNRLEEVFVNPLSVVLLELGVREGEKVRILDLVEERWGWRVVAEKASS</sequence>
<dbReference type="PANTHER" id="PTHR11638">
    <property type="entry name" value="ATP-DEPENDENT CLP PROTEASE"/>
    <property type="match status" value="1"/>
</dbReference>
<keyword evidence="3" id="KW-0143">Chaperone</keyword>
<dbReference type="InterPro" id="IPR003593">
    <property type="entry name" value="AAA+_ATPase"/>
</dbReference>
<dbReference type="SMART" id="SM00382">
    <property type="entry name" value="AAA"/>
    <property type="match status" value="1"/>
</dbReference>
<evidence type="ECO:0000256" key="2">
    <source>
        <dbReference type="ARBA" id="ARBA00022840"/>
    </source>
</evidence>
<dbReference type="InterPro" id="IPR050130">
    <property type="entry name" value="ClpA_ClpB"/>
</dbReference>
<evidence type="ECO:0000313" key="5">
    <source>
        <dbReference type="EMBL" id="HGY39969.1"/>
    </source>
</evidence>
<gene>
    <name evidence="5" type="ORF">ENW11_09210</name>
</gene>
<keyword evidence="2 5" id="KW-0067">ATP-binding</keyword>